<reference evidence="1 2" key="1">
    <citation type="submission" date="2018-03" db="EMBL/GenBank/DDBJ databases">
        <title>Genomic Encyclopedia of Type Strains, Phase III (KMG-III): the genomes of soil and plant-associated and newly described type strains.</title>
        <authorList>
            <person name="Whitman W."/>
        </authorList>
    </citation>
    <scope>NUCLEOTIDE SEQUENCE [LARGE SCALE GENOMIC DNA]</scope>
    <source>
        <strain evidence="1 2">CGMCC 4.7104</strain>
    </source>
</reference>
<name>A0A2T0MSU8_9ACTN</name>
<protein>
    <recommendedName>
        <fullName evidence="3">Transposase IS66 family protein</fullName>
    </recommendedName>
</protein>
<dbReference type="AlphaFoldDB" id="A0A2T0MSU8"/>
<comment type="caution">
    <text evidence="1">The sequence shown here is derived from an EMBL/GenBank/DDBJ whole genome shotgun (WGS) entry which is preliminary data.</text>
</comment>
<sequence length="79" mass="8456">MLRSATDVAVAFSNNRAEQDTRVIKTKTEVSGGFRTLKGAQAFLVIRGNISAVRKNGLCASQSLYDALLGSPWTPALTN</sequence>
<organism evidence="1 2">
    <name type="scientific">Nonomuraea fuscirosea</name>
    <dbReference type="NCBI Taxonomy" id="1291556"/>
    <lineage>
        <taxon>Bacteria</taxon>
        <taxon>Bacillati</taxon>
        <taxon>Actinomycetota</taxon>
        <taxon>Actinomycetes</taxon>
        <taxon>Streptosporangiales</taxon>
        <taxon>Streptosporangiaceae</taxon>
        <taxon>Nonomuraea</taxon>
    </lineage>
</organism>
<dbReference type="EMBL" id="PVNG01000014">
    <property type="protein sequence ID" value="PRX61662.1"/>
    <property type="molecule type" value="Genomic_DNA"/>
</dbReference>
<keyword evidence="2" id="KW-1185">Reference proteome</keyword>
<evidence type="ECO:0000313" key="1">
    <source>
        <dbReference type="EMBL" id="PRX61662.1"/>
    </source>
</evidence>
<evidence type="ECO:0008006" key="3">
    <source>
        <dbReference type="Google" id="ProtNLM"/>
    </source>
</evidence>
<evidence type="ECO:0000313" key="2">
    <source>
        <dbReference type="Proteomes" id="UP000238312"/>
    </source>
</evidence>
<proteinExistence type="predicted"/>
<accession>A0A2T0MSU8</accession>
<gene>
    <name evidence="1" type="ORF">B0I32_11431</name>
</gene>
<dbReference type="Proteomes" id="UP000238312">
    <property type="component" value="Unassembled WGS sequence"/>
</dbReference>